<dbReference type="AlphaFoldDB" id="A0A4Y2AIX9"/>
<keyword evidence="1" id="KW-0175">Coiled coil</keyword>
<dbReference type="OrthoDB" id="6424041at2759"/>
<dbReference type="Proteomes" id="UP000499080">
    <property type="component" value="Unassembled WGS sequence"/>
</dbReference>
<organism evidence="2 3">
    <name type="scientific">Araneus ventricosus</name>
    <name type="common">Orbweaver spider</name>
    <name type="synonym">Epeira ventricosa</name>
    <dbReference type="NCBI Taxonomy" id="182803"/>
    <lineage>
        <taxon>Eukaryota</taxon>
        <taxon>Metazoa</taxon>
        <taxon>Ecdysozoa</taxon>
        <taxon>Arthropoda</taxon>
        <taxon>Chelicerata</taxon>
        <taxon>Arachnida</taxon>
        <taxon>Araneae</taxon>
        <taxon>Araneomorphae</taxon>
        <taxon>Entelegynae</taxon>
        <taxon>Araneoidea</taxon>
        <taxon>Araneidae</taxon>
        <taxon>Araneus</taxon>
    </lineage>
</organism>
<gene>
    <name evidence="2" type="ORF">AVEN_28886_1</name>
</gene>
<accession>A0A4Y2AIX9</accession>
<dbReference type="PANTHER" id="PTHR47331">
    <property type="entry name" value="PHD-TYPE DOMAIN-CONTAINING PROTEIN"/>
    <property type="match status" value="1"/>
</dbReference>
<reference evidence="2 3" key="1">
    <citation type="journal article" date="2019" name="Sci. Rep.">
        <title>Orb-weaving spider Araneus ventricosus genome elucidates the spidroin gene catalogue.</title>
        <authorList>
            <person name="Kono N."/>
            <person name="Nakamura H."/>
            <person name="Ohtoshi R."/>
            <person name="Moran D.A.P."/>
            <person name="Shinohara A."/>
            <person name="Yoshida Y."/>
            <person name="Fujiwara M."/>
            <person name="Mori M."/>
            <person name="Tomita M."/>
            <person name="Arakawa K."/>
        </authorList>
    </citation>
    <scope>NUCLEOTIDE SEQUENCE [LARGE SCALE GENOMIC DNA]</scope>
</reference>
<dbReference type="EMBL" id="BGPR01000020">
    <property type="protein sequence ID" value="GBL79812.1"/>
    <property type="molecule type" value="Genomic_DNA"/>
</dbReference>
<evidence type="ECO:0000313" key="3">
    <source>
        <dbReference type="Proteomes" id="UP000499080"/>
    </source>
</evidence>
<comment type="caution">
    <text evidence="2">The sequence shown here is derived from an EMBL/GenBank/DDBJ whole genome shotgun (WGS) entry which is preliminary data.</text>
</comment>
<name>A0A4Y2AIX9_ARAVE</name>
<dbReference type="InterPro" id="IPR043502">
    <property type="entry name" value="DNA/RNA_pol_sf"/>
</dbReference>
<evidence type="ECO:0000256" key="1">
    <source>
        <dbReference type="SAM" id="Coils"/>
    </source>
</evidence>
<dbReference type="Pfam" id="PF05380">
    <property type="entry name" value="Peptidase_A17"/>
    <property type="match status" value="1"/>
</dbReference>
<feature type="coiled-coil region" evidence="1">
    <location>
        <begin position="39"/>
        <end position="89"/>
    </location>
</feature>
<keyword evidence="3" id="KW-1185">Reference proteome</keyword>
<protein>
    <submittedName>
        <fullName evidence="2">Uncharacterized protein</fullName>
    </submittedName>
</protein>
<proteinExistence type="predicted"/>
<evidence type="ECO:0000313" key="2">
    <source>
        <dbReference type="EMBL" id="GBL79812.1"/>
    </source>
</evidence>
<dbReference type="SUPFAM" id="SSF56672">
    <property type="entry name" value="DNA/RNA polymerases"/>
    <property type="match status" value="1"/>
</dbReference>
<dbReference type="PANTHER" id="PTHR47331:SF5">
    <property type="entry name" value="RIBONUCLEASE H"/>
    <property type="match status" value="1"/>
</dbReference>
<dbReference type="InterPro" id="IPR008042">
    <property type="entry name" value="Retrotrans_Pao"/>
</dbReference>
<sequence length="878" mass="100515">MLQKLNRLRGTIRDRVTRLNKAAESYEPPAMPEESEIILNQKLQNVLELKAQMKKLLADYLDLPDNTNLEESLEVIYNMEEEIEDLQVKFKILIIKYCKAPNADNVLMTVHKPKLKIPDLPLPEFTVRAILDSANEINIISSDCANFLGLKKEKLFLPVSGICGSTQNACRRVTTSLSNLNGNYQWDIELMVLSKITDFSPATRLDVSNLKIPENIQLADETFYIPQKVDILLGCELFFEFIKADKIRLNYSRLILQDTCFGYIVAGSTEPIFQINNATSHCFLSRGMDTLDKTLRSFWEIENVTCDSSPISEELNYCNEHYEKTHYRNSEGRYVVQMPFKPEIEKISLGDSYQMASKRLDNLWKRLNRDPTMKFLYSEFLREYNNLNHMEEITNCNHSNDDYFLPHQGVLRPSSITTKLRVVFDASAKTTTGNSLNDLLCAGGVLQDDLFSILTRFRKHQYAFTADISKMFRQIEINPSQRKYLKILWKERPEENIKVFALKTVTYGTTSAPFLATRTLQQLAKDERENFPIASKVLLEDFYIDDCLSGASDINQFMALKKELGELLLRGGMTLHKWCSSASSESDVYRFNYCEKQSTVKTLGMMWSNCEGVFLFDISTSSTTEFTKRDALSQIARLFDPLGLLGPVISKAKIFLQRLWLLQIDWSQKLPSDIAQEWSSFIASLSYVKNIKIPRIVLRPNPKEIILHGFSDASEKAYGAVIYLQSVCDSSDNNAFLLCSKSRVAPIKSVTIPRLELAACLLLAQLTRKVLNALKLKIDQVLLWTDSTIALSWIDTPPHLLKTFVSNRVAQIQELTKEYHWSHITSKNNPADLLSRGIDAQFLVNNQFWFQGPDSFNSLNSAVELNQSDKNYFIRIQI</sequence>
<dbReference type="GO" id="GO:0071897">
    <property type="term" value="P:DNA biosynthetic process"/>
    <property type="evidence" value="ECO:0007669"/>
    <property type="project" value="UniProtKB-ARBA"/>
</dbReference>